<evidence type="ECO:0000259" key="2">
    <source>
        <dbReference type="PROSITE" id="PS50966"/>
    </source>
</evidence>
<keyword evidence="1" id="KW-0863">Zinc-finger</keyword>
<protein>
    <recommendedName>
        <fullName evidence="2">SWIM-type domain-containing protein</fullName>
    </recommendedName>
</protein>
<accession>A0ABD5V749</accession>
<evidence type="ECO:0000313" key="3">
    <source>
        <dbReference type="EMBL" id="MFC6905964.1"/>
    </source>
</evidence>
<evidence type="ECO:0000256" key="1">
    <source>
        <dbReference type="PROSITE-ProRule" id="PRU00325"/>
    </source>
</evidence>
<keyword evidence="4" id="KW-1185">Reference proteome</keyword>
<keyword evidence="1" id="KW-0479">Metal-binding</keyword>
<dbReference type="GO" id="GO:0008270">
    <property type="term" value="F:zinc ion binding"/>
    <property type="evidence" value="ECO:0007669"/>
    <property type="project" value="UniProtKB-KW"/>
</dbReference>
<proteinExistence type="predicted"/>
<dbReference type="EMBL" id="JBHSXQ010000003">
    <property type="protein sequence ID" value="MFC6905964.1"/>
    <property type="molecule type" value="Genomic_DNA"/>
</dbReference>
<evidence type="ECO:0000313" key="4">
    <source>
        <dbReference type="Proteomes" id="UP001596312"/>
    </source>
</evidence>
<dbReference type="InterPro" id="IPR007527">
    <property type="entry name" value="Znf_SWIM"/>
</dbReference>
<reference evidence="3 4" key="1">
    <citation type="journal article" date="2019" name="Int. J. Syst. Evol. Microbiol.">
        <title>The Global Catalogue of Microorganisms (GCM) 10K type strain sequencing project: providing services to taxonomists for standard genome sequencing and annotation.</title>
        <authorList>
            <consortium name="The Broad Institute Genomics Platform"/>
            <consortium name="The Broad Institute Genome Sequencing Center for Infectious Disease"/>
            <person name="Wu L."/>
            <person name="Ma J."/>
        </authorList>
    </citation>
    <scope>NUCLEOTIDE SEQUENCE [LARGE SCALE GENOMIC DNA]</scope>
    <source>
        <strain evidence="3 4">CGMCC 1.3240</strain>
    </source>
</reference>
<comment type="caution">
    <text evidence="3">The sequence shown here is derived from an EMBL/GenBank/DDBJ whole genome shotgun (WGS) entry which is preliminary data.</text>
</comment>
<organism evidence="3 4">
    <name type="scientific">Halalkalicoccus tibetensis</name>
    <dbReference type="NCBI Taxonomy" id="175632"/>
    <lineage>
        <taxon>Archaea</taxon>
        <taxon>Methanobacteriati</taxon>
        <taxon>Methanobacteriota</taxon>
        <taxon>Stenosarchaea group</taxon>
        <taxon>Halobacteria</taxon>
        <taxon>Halobacteriales</taxon>
        <taxon>Halococcaceae</taxon>
        <taxon>Halalkalicoccus</taxon>
    </lineage>
</organism>
<dbReference type="PROSITE" id="PS50966">
    <property type="entry name" value="ZF_SWIM"/>
    <property type="match status" value="1"/>
</dbReference>
<name>A0ABD5V749_9EURY</name>
<dbReference type="AlphaFoldDB" id="A0ABD5V749"/>
<dbReference type="RefSeq" id="WP_340604494.1">
    <property type="nucleotide sequence ID" value="NZ_JBBMXV010000003.1"/>
</dbReference>
<gene>
    <name evidence="3" type="ORF">ACFQGH_12250</name>
</gene>
<keyword evidence="1" id="KW-0862">Zinc</keyword>
<dbReference type="Proteomes" id="UP001596312">
    <property type="component" value="Unassembled WGS sequence"/>
</dbReference>
<feature type="domain" description="SWIM-type" evidence="2">
    <location>
        <begin position="52"/>
        <end position="98"/>
    </location>
</feature>
<sequence>MTDPVDPWRADLEEAGQLTGPVAERIIGPHGDRGVRAIEAVTEGRVKQYRDFTVVVGHDEEYVVEDGGCTCKDSEYNLDPEDPTERCWHALAVTIAEATGNVDEHDMWYSEVRSFL</sequence>